<dbReference type="AlphaFoldDB" id="A0A927C207"/>
<dbReference type="Gene3D" id="3.20.20.60">
    <property type="entry name" value="Phosphoenolpyruvate-binding domains"/>
    <property type="match status" value="1"/>
</dbReference>
<sequence length="286" mass="30207">MSFQPRRSVLYMPGSNARALEKAKSLDADVLILDLEDAVAPGQKDVAREQVLAAVTAGGYGKRELVVRVNGFDTPWGRKDIECFAKAPIQALCLPKVESAAEVLAVTQVLQQAGAPKDLALWTMAETPRGILAIDEIAGAHPRMAAIVLGTSDLAKDLRVPHTPTRLGLLSSLGLCVLAARAHGLDVLDGVHLDLEDDAGLELACQQGVELGFDGKTLIHPRQIPAANSAFSPTEAAIARAQKVSAAWEQAQSEGKGVVLVDGKLVEALHVEEALRVLAIADAMKA</sequence>
<keyword evidence="7" id="KW-0456">Lyase</keyword>
<dbReference type="RefSeq" id="WP_190762809.1">
    <property type="nucleotide sequence ID" value="NZ_JACXLD010000002.1"/>
</dbReference>
<feature type="binding site" evidence="4">
    <location>
        <position position="126"/>
    </location>
    <ligand>
        <name>substrate</name>
    </ligand>
</feature>
<evidence type="ECO:0000256" key="2">
    <source>
        <dbReference type="ARBA" id="ARBA00022723"/>
    </source>
</evidence>
<keyword evidence="2 5" id="KW-0479">Metal-binding</keyword>
<evidence type="ECO:0000313" key="8">
    <source>
        <dbReference type="Proteomes" id="UP000610558"/>
    </source>
</evidence>
<keyword evidence="3 5" id="KW-0460">Magnesium</keyword>
<dbReference type="InterPro" id="IPR011206">
    <property type="entry name" value="Citrate_lyase_beta/mcl1/mcl2"/>
</dbReference>
<feature type="binding site" evidence="5">
    <location>
        <position position="126"/>
    </location>
    <ligand>
        <name>Mg(2+)</name>
        <dbReference type="ChEBI" id="CHEBI:18420"/>
    </ligand>
</feature>
<dbReference type="PANTHER" id="PTHR32308:SF10">
    <property type="entry name" value="CITRATE LYASE SUBUNIT BETA"/>
    <property type="match status" value="1"/>
</dbReference>
<protein>
    <submittedName>
        <fullName evidence="7">CoA ester lyase</fullName>
    </submittedName>
</protein>
<dbReference type="EMBL" id="JACXLD010000002">
    <property type="protein sequence ID" value="MBD2858191.1"/>
    <property type="molecule type" value="Genomic_DNA"/>
</dbReference>
<comment type="caution">
    <text evidence="7">The sequence shown here is derived from an EMBL/GenBank/DDBJ whole genome shotgun (WGS) entry which is preliminary data.</text>
</comment>
<proteinExistence type="predicted"/>
<keyword evidence="8" id="KW-1185">Reference proteome</keyword>
<name>A0A927C207_9GAMM</name>
<evidence type="ECO:0000256" key="4">
    <source>
        <dbReference type="PIRSR" id="PIRSR015582-1"/>
    </source>
</evidence>
<organism evidence="7 8">
    <name type="scientific">Spongiibacter pelagi</name>
    <dbReference type="NCBI Taxonomy" id="2760804"/>
    <lineage>
        <taxon>Bacteria</taxon>
        <taxon>Pseudomonadati</taxon>
        <taxon>Pseudomonadota</taxon>
        <taxon>Gammaproteobacteria</taxon>
        <taxon>Cellvibrionales</taxon>
        <taxon>Spongiibacteraceae</taxon>
        <taxon>Spongiibacter</taxon>
    </lineage>
</organism>
<dbReference type="InterPro" id="IPR005000">
    <property type="entry name" value="Aldolase/citrate-lyase_domain"/>
</dbReference>
<dbReference type="InterPro" id="IPR040442">
    <property type="entry name" value="Pyrv_kinase-like_dom_sf"/>
</dbReference>
<evidence type="ECO:0000259" key="6">
    <source>
        <dbReference type="Pfam" id="PF03328"/>
    </source>
</evidence>
<dbReference type="GO" id="GO:0006107">
    <property type="term" value="P:oxaloacetate metabolic process"/>
    <property type="evidence" value="ECO:0007669"/>
    <property type="project" value="TreeGrafter"/>
</dbReference>
<gene>
    <name evidence="7" type="ORF">IB286_04155</name>
</gene>
<dbReference type="Pfam" id="PF03328">
    <property type="entry name" value="HpcH_HpaI"/>
    <property type="match status" value="1"/>
</dbReference>
<dbReference type="PIRSF" id="PIRSF015582">
    <property type="entry name" value="Cit_lyase_B"/>
    <property type="match status" value="1"/>
</dbReference>
<feature type="binding site" evidence="4">
    <location>
        <position position="68"/>
    </location>
    <ligand>
        <name>substrate</name>
    </ligand>
</feature>
<dbReference type="GO" id="GO:0000287">
    <property type="term" value="F:magnesium ion binding"/>
    <property type="evidence" value="ECO:0007669"/>
    <property type="project" value="TreeGrafter"/>
</dbReference>
<dbReference type="InterPro" id="IPR015813">
    <property type="entry name" value="Pyrv/PenolPyrv_kinase-like_dom"/>
</dbReference>
<evidence type="ECO:0000256" key="5">
    <source>
        <dbReference type="PIRSR" id="PIRSR015582-2"/>
    </source>
</evidence>
<comment type="cofactor">
    <cofactor evidence="1">
        <name>Mg(2+)</name>
        <dbReference type="ChEBI" id="CHEBI:18420"/>
    </cofactor>
</comment>
<evidence type="ECO:0000256" key="3">
    <source>
        <dbReference type="ARBA" id="ARBA00022842"/>
    </source>
</evidence>
<feature type="domain" description="HpcH/HpaI aldolase/citrate lyase" evidence="6">
    <location>
        <begin position="7"/>
        <end position="221"/>
    </location>
</feature>
<evidence type="ECO:0000256" key="1">
    <source>
        <dbReference type="ARBA" id="ARBA00001946"/>
    </source>
</evidence>
<dbReference type="Proteomes" id="UP000610558">
    <property type="component" value="Unassembled WGS sequence"/>
</dbReference>
<dbReference type="GO" id="GO:0016829">
    <property type="term" value="F:lyase activity"/>
    <property type="evidence" value="ECO:0007669"/>
    <property type="project" value="UniProtKB-KW"/>
</dbReference>
<evidence type="ECO:0000313" key="7">
    <source>
        <dbReference type="EMBL" id="MBD2858191.1"/>
    </source>
</evidence>
<feature type="binding site" evidence="5">
    <location>
        <position position="153"/>
    </location>
    <ligand>
        <name>Mg(2+)</name>
        <dbReference type="ChEBI" id="CHEBI:18420"/>
    </ligand>
</feature>
<dbReference type="PANTHER" id="PTHR32308">
    <property type="entry name" value="LYASE BETA SUBUNIT, PUTATIVE (AFU_ORTHOLOGUE AFUA_4G13030)-RELATED"/>
    <property type="match status" value="1"/>
</dbReference>
<accession>A0A927C207</accession>
<dbReference type="SUPFAM" id="SSF51621">
    <property type="entry name" value="Phosphoenolpyruvate/pyruvate domain"/>
    <property type="match status" value="1"/>
</dbReference>
<reference evidence="7" key="1">
    <citation type="submission" date="2020-09" db="EMBL/GenBank/DDBJ databases">
        <authorList>
            <person name="Yoon J.-W."/>
        </authorList>
    </citation>
    <scope>NUCLEOTIDE SEQUENCE</scope>
    <source>
        <strain evidence="7">KMU-158</strain>
    </source>
</reference>